<keyword evidence="2" id="KW-1185">Reference proteome</keyword>
<name>A0A0L0GFV4_9EUKA</name>
<dbReference type="AlphaFoldDB" id="A0A0L0GFV4"/>
<protein>
    <submittedName>
        <fullName evidence="1">Uncharacterized protein</fullName>
    </submittedName>
</protein>
<proteinExistence type="predicted"/>
<reference evidence="1 2" key="1">
    <citation type="submission" date="2011-02" db="EMBL/GenBank/DDBJ databases">
        <title>The Genome Sequence of Sphaeroforma arctica JP610.</title>
        <authorList>
            <consortium name="The Broad Institute Genome Sequencing Platform"/>
            <person name="Russ C."/>
            <person name="Cuomo C."/>
            <person name="Young S.K."/>
            <person name="Zeng Q."/>
            <person name="Gargeya S."/>
            <person name="Alvarado L."/>
            <person name="Berlin A."/>
            <person name="Chapman S.B."/>
            <person name="Chen Z."/>
            <person name="Freedman E."/>
            <person name="Gellesch M."/>
            <person name="Goldberg J."/>
            <person name="Griggs A."/>
            <person name="Gujja S."/>
            <person name="Heilman E."/>
            <person name="Heiman D."/>
            <person name="Howarth C."/>
            <person name="Mehta T."/>
            <person name="Neiman D."/>
            <person name="Pearson M."/>
            <person name="Roberts A."/>
            <person name="Saif S."/>
            <person name="Shea T."/>
            <person name="Shenoy N."/>
            <person name="Sisk P."/>
            <person name="Stolte C."/>
            <person name="Sykes S."/>
            <person name="White J."/>
            <person name="Yandava C."/>
            <person name="Burger G."/>
            <person name="Gray M.W."/>
            <person name="Holland P.W.H."/>
            <person name="King N."/>
            <person name="Lang F.B.F."/>
            <person name="Roger A.J."/>
            <person name="Ruiz-Trillo I."/>
            <person name="Haas B."/>
            <person name="Nusbaum C."/>
            <person name="Birren B."/>
        </authorList>
    </citation>
    <scope>NUCLEOTIDE SEQUENCE [LARGE SCALE GENOMIC DNA]</scope>
    <source>
        <strain evidence="1 2">JP610</strain>
    </source>
</reference>
<dbReference type="EMBL" id="KQ241597">
    <property type="protein sequence ID" value="KNC87897.1"/>
    <property type="molecule type" value="Genomic_DNA"/>
</dbReference>
<dbReference type="Proteomes" id="UP000054560">
    <property type="component" value="Unassembled WGS sequence"/>
</dbReference>
<organism evidence="1 2">
    <name type="scientific">Sphaeroforma arctica JP610</name>
    <dbReference type="NCBI Taxonomy" id="667725"/>
    <lineage>
        <taxon>Eukaryota</taxon>
        <taxon>Ichthyosporea</taxon>
        <taxon>Ichthyophonida</taxon>
        <taxon>Sphaeroforma</taxon>
    </lineage>
</organism>
<evidence type="ECO:0000313" key="1">
    <source>
        <dbReference type="EMBL" id="KNC87897.1"/>
    </source>
</evidence>
<accession>A0A0L0GFV4</accession>
<evidence type="ECO:0000313" key="2">
    <source>
        <dbReference type="Proteomes" id="UP000054560"/>
    </source>
</evidence>
<sequence>MEQNYRDGKAEEGSSFSQWMSSVRIVRKDYKITPTCPDHYRMNNRLLVATPDASNRVIGAGVCTVTPTLLAHNSGMQNRSPLTSATITELDSDCLRSHPTLKYRGWPCYLARPIMT</sequence>
<gene>
    <name evidence="1" type="ORF">SARC_00029</name>
</gene>
<dbReference type="RefSeq" id="XP_014161799.1">
    <property type="nucleotide sequence ID" value="XM_014306324.1"/>
</dbReference>
<dbReference type="GeneID" id="25900533"/>